<evidence type="ECO:0000313" key="2">
    <source>
        <dbReference type="EMBL" id="SHF15818.1"/>
    </source>
</evidence>
<name>A0A1M4ZCX8_VIBGA</name>
<dbReference type="EMBL" id="FQUH01000006">
    <property type="protein sequence ID" value="SHF15818.1"/>
    <property type="molecule type" value="Genomic_DNA"/>
</dbReference>
<dbReference type="Gene3D" id="2.40.160.10">
    <property type="entry name" value="Porin"/>
    <property type="match status" value="1"/>
</dbReference>
<organism evidence="2 3">
    <name type="scientific">Vibrio gazogenes DSM 21264 = NBRC 103151</name>
    <dbReference type="NCBI Taxonomy" id="1123492"/>
    <lineage>
        <taxon>Bacteria</taxon>
        <taxon>Pseudomonadati</taxon>
        <taxon>Pseudomonadota</taxon>
        <taxon>Gammaproteobacteria</taxon>
        <taxon>Vibrionales</taxon>
        <taxon>Vibrionaceae</taxon>
        <taxon>Vibrio</taxon>
    </lineage>
</organism>
<reference evidence="3" key="1">
    <citation type="submission" date="2016-11" db="EMBL/GenBank/DDBJ databases">
        <authorList>
            <person name="Varghese N."/>
            <person name="Submissions S."/>
        </authorList>
    </citation>
    <scope>NUCLEOTIDE SEQUENCE [LARGE SCALE GENOMIC DNA]</scope>
    <source>
        <strain evidence="3">DSM 21264</strain>
    </source>
</reference>
<feature type="signal peptide" evidence="1">
    <location>
        <begin position="1"/>
        <end position="24"/>
    </location>
</feature>
<accession>A0A1M4ZCX8</accession>
<dbReference type="InterPro" id="IPR016963">
    <property type="entry name" value="Glycoporin_RafY"/>
</dbReference>
<evidence type="ECO:0000256" key="1">
    <source>
        <dbReference type="SAM" id="SignalP"/>
    </source>
</evidence>
<evidence type="ECO:0000313" key="3">
    <source>
        <dbReference type="Proteomes" id="UP000184159"/>
    </source>
</evidence>
<dbReference type="Pfam" id="PF16966">
    <property type="entry name" value="Porin_8"/>
    <property type="match status" value="1"/>
</dbReference>
<proteinExistence type="predicted"/>
<keyword evidence="1" id="KW-0732">Signal</keyword>
<dbReference type="AlphaFoldDB" id="A0A1M4ZCX8"/>
<dbReference type="SUPFAM" id="SSF56935">
    <property type="entry name" value="Porins"/>
    <property type="match status" value="1"/>
</dbReference>
<sequence length="329" mass="36146">MKTSGILKLSTIALLTATALNVQAGTSVTNEMGTFAIHGDVEFNNDYRNQETTNPDTTTYDQNGRLLIGVSGSRDVGSNGYINANAETLLHLDGDITADDAWIAIGEKADWEIKMGRFEAYDLFPAGQDTFVNYAQDVYMTKYARGRSDNGQINLSKTTERVYFELSTNFMANDDSNINARNNAVFLRPVVAATLTDSLKLAVGAEINATADEEDAANDFSGYGATLNYIMGDINMNVSYATRDFDGTTNQEDTTYGVNAQYQNFFIAYVYGETDTGTTAKSTTVYTSYKFANIMDVEDLALYAGGYYSDVKDADKTDSGLRLRVKYLF</sequence>
<dbReference type="RefSeq" id="WP_072957663.1">
    <property type="nucleotide sequence ID" value="NZ_FQUH01000006.1"/>
</dbReference>
<protein>
    <submittedName>
        <fullName evidence="2">Porin-like glycoporin RafY</fullName>
    </submittedName>
</protein>
<dbReference type="InterPro" id="IPR023614">
    <property type="entry name" value="Porin_dom_sf"/>
</dbReference>
<keyword evidence="3" id="KW-1185">Reference proteome</keyword>
<gene>
    <name evidence="2" type="ORF">SAMN02745781_01563</name>
</gene>
<feature type="chain" id="PRO_5012386564" evidence="1">
    <location>
        <begin position="25"/>
        <end position="329"/>
    </location>
</feature>
<dbReference type="Proteomes" id="UP000184159">
    <property type="component" value="Unassembled WGS sequence"/>
</dbReference>